<evidence type="ECO:0000313" key="9">
    <source>
        <dbReference type="Proteomes" id="UP000216308"/>
    </source>
</evidence>
<dbReference type="Gene3D" id="1.10.10.10">
    <property type="entry name" value="Winged helix-like DNA-binding domain superfamily/Winged helix DNA-binding domain"/>
    <property type="match status" value="1"/>
</dbReference>
<dbReference type="GO" id="GO:0005524">
    <property type="term" value="F:ATP binding"/>
    <property type="evidence" value="ECO:0007669"/>
    <property type="project" value="UniProtKB-UniRule"/>
</dbReference>
<gene>
    <name evidence="8" type="ORF">DJ70_07070</name>
</gene>
<evidence type="ECO:0000256" key="2">
    <source>
        <dbReference type="ARBA" id="ARBA00022705"/>
    </source>
</evidence>
<dbReference type="InterPro" id="IPR050311">
    <property type="entry name" value="ORC1/CDC6"/>
</dbReference>
<dbReference type="PANTHER" id="PTHR10763:SF22">
    <property type="entry name" value="ORC1-TYPE DNA REPLICATION PROTEIN"/>
    <property type="match status" value="1"/>
</dbReference>
<evidence type="ECO:0000256" key="1">
    <source>
        <dbReference type="ARBA" id="ARBA00006184"/>
    </source>
</evidence>
<evidence type="ECO:0000259" key="6">
    <source>
        <dbReference type="SMART" id="SM00382"/>
    </source>
</evidence>
<comment type="similarity">
    <text evidence="1 5">Belongs to the CDC6/cdc18 family.</text>
</comment>
<dbReference type="InterPro" id="IPR036388">
    <property type="entry name" value="WH-like_DNA-bd_sf"/>
</dbReference>
<dbReference type="CDD" id="cd08768">
    <property type="entry name" value="Cdc6_C"/>
    <property type="match status" value="1"/>
</dbReference>
<dbReference type="NCBIfam" id="TIGR02928">
    <property type="entry name" value="orc1/cdc6 family replication initiation protein"/>
    <property type="match status" value="1"/>
</dbReference>
<protein>
    <recommendedName>
        <fullName evidence="5">ORC1-type DNA replication protein</fullName>
    </recommendedName>
</protein>
<dbReference type="Gene3D" id="1.10.8.60">
    <property type="match status" value="1"/>
</dbReference>
<keyword evidence="4 5" id="KW-0067">ATP-binding</keyword>
<accession>A0A256IK85</accession>
<dbReference type="SMART" id="SM00382">
    <property type="entry name" value="AAA"/>
    <property type="match status" value="1"/>
</dbReference>
<keyword evidence="2 5" id="KW-0235">DNA replication</keyword>
<evidence type="ECO:0000256" key="4">
    <source>
        <dbReference type="ARBA" id="ARBA00022840"/>
    </source>
</evidence>
<keyword evidence="9" id="KW-1185">Reference proteome</keyword>
<feature type="binding site" evidence="5">
    <location>
        <position position="224"/>
    </location>
    <ligand>
        <name>ATP</name>
        <dbReference type="ChEBI" id="CHEBI:30616"/>
    </ligand>
</feature>
<keyword evidence="8" id="KW-0131">Cell cycle</keyword>
<name>A0A256IK85_9EURY</name>
<dbReference type="SUPFAM" id="SSF46785">
    <property type="entry name" value="Winged helix' DNA-binding domain"/>
    <property type="match status" value="1"/>
</dbReference>
<feature type="domain" description="AAA+ ATPase" evidence="6">
    <location>
        <begin position="63"/>
        <end position="225"/>
    </location>
</feature>
<proteinExistence type="inferred from homology"/>
<dbReference type="InterPro" id="IPR015163">
    <property type="entry name" value="Cdc6_C"/>
</dbReference>
<dbReference type="CDD" id="cd00009">
    <property type="entry name" value="AAA"/>
    <property type="match status" value="1"/>
</dbReference>
<dbReference type="InterPro" id="IPR055237">
    <property type="entry name" value="Cdc6_lid"/>
</dbReference>
<dbReference type="PANTHER" id="PTHR10763">
    <property type="entry name" value="CELL DIVISION CONTROL PROTEIN 6-RELATED"/>
    <property type="match status" value="1"/>
</dbReference>
<feature type="binding site" evidence="5">
    <location>
        <begin position="75"/>
        <end position="79"/>
    </location>
    <ligand>
        <name>ATP</name>
        <dbReference type="ChEBI" id="CHEBI:30616"/>
    </ligand>
</feature>
<dbReference type="Pfam" id="PF09079">
    <property type="entry name" value="WHD_Cdc6"/>
    <property type="match status" value="1"/>
</dbReference>
<dbReference type="OrthoDB" id="195574at2157"/>
<dbReference type="GO" id="GO:0016887">
    <property type="term" value="F:ATP hydrolysis activity"/>
    <property type="evidence" value="ECO:0007669"/>
    <property type="project" value="InterPro"/>
</dbReference>
<dbReference type="Pfam" id="PF22703">
    <property type="entry name" value="Cdc6_lid"/>
    <property type="match status" value="1"/>
</dbReference>
<dbReference type="SMART" id="SM01074">
    <property type="entry name" value="Cdc6_C"/>
    <property type="match status" value="1"/>
</dbReference>
<keyword evidence="3 5" id="KW-0547">Nucleotide-binding</keyword>
<dbReference type="EMBL" id="NHPJ01000072">
    <property type="protein sequence ID" value="OYR56968.1"/>
    <property type="molecule type" value="Genomic_DNA"/>
</dbReference>
<dbReference type="Gene3D" id="3.40.50.300">
    <property type="entry name" value="P-loop containing nucleotide triphosphate hydrolases"/>
    <property type="match status" value="1"/>
</dbReference>
<dbReference type="RefSeq" id="WP_094531447.1">
    <property type="nucleotide sequence ID" value="NZ_NHPJ01000072.1"/>
</dbReference>
<dbReference type="FunFam" id="3.40.50.300:FF:000930">
    <property type="entry name" value="ORC1-type DNA replication protein"/>
    <property type="match status" value="1"/>
</dbReference>
<evidence type="ECO:0000313" key="8">
    <source>
        <dbReference type="EMBL" id="OYR56968.1"/>
    </source>
</evidence>
<dbReference type="AlphaFoldDB" id="A0A256IK85"/>
<evidence type="ECO:0000256" key="3">
    <source>
        <dbReference type="ARBA" id="ARBA00022741"/>
    </source>
</evidence>
<feature type="binding site" evidence="5">
    <location>
        <position position="236"/>
    </location>
    <ligand>
        <name>ATP</name>
        <dbReference type="ChEBI" id="CHEBI:30616"/>
    </ligand>
</feature>
<dbReference type="InterPro" id="IPR003593">
    <property type="entry name" value="AAA+_ATPase"/>
</dbReference>
<dbReference type="GO" id="GO:0051301">
    <property type="term" value="P:cell division"/>
    <property type="evidence" value="ECO:0007669"/>
    <property type="project" value="UniProtKB-KW"/>
</dbReference>
<dbReference type="SUPFAM" id="SSF52540">
    <property type="entry name" value="P-loop containing nucleoside triphosphate hydrolases"/>
    <property type="match status" value="1"/>
</dbReference>
<dbReference type="Proteomes" id="UP000216308">
    <property type="component" value="Unassembled WGS sequence"/>
</dbReference>
<dbReference type="FunFam" id="1.10.8.60:FF:000073">
    <property type="entry name" value="ORC1-type DNA replication protein"/>
    <property type="match status" value="1"/>
</dbReference>
<dbReference type="InterPro" id="IPR014277">
    <property type="entry name" value="Orc1/Cdc6_arc"/>
</dbReference>
<comment type="function">
    <text evidence="5">Involved in regulation of DNA replication.</text>
</comment>
<dbReference type="InterPro" id="IPR027417">
    <property type="entry name" value="P-loop_NTPase"/>
</dbReference>
<dbReference type="Pfam" id="PF13401">
    <property type="entry name" value="AAA_22"/>
    <property type="match status" value="1"/>
</dbReference>
<dbReference type="InterPro" id="IPR049945">
    <property type="entry name" value="AAA_22"/>
</dbReference>
<organism evidence="8 9">
    <name type="scientific">Halorubrum halodurans</name>
    <dbReference type="NCBI Taxonomy" id="1383851"/>
    <lineage>
        <taxon>Archaea</taxon>
        <taxon>Methanobacteriati</taxon>
        <taxon>Methanobacteriota</taxon>
        <taxon>Stenosarchaea group</taxon>
        <taxon>Halobacteria</taxon>
        <taxon>Halobacteriales</taxon>
        <taxon>Haloferacaceae</taxon>
        <taxon>Halorubrum</taxon>
    </lineage>
</organism>
<feature type="domain" description="Cdc6 C-terminal" evidence="7">
    <location>
        <begin position="318"/>
        <end position="403"/>
    </location>
</feature>
<comment type="caution">
    <text evidence="8">The sequence shown here is derived from an EMBL/GenBank/DDBJ whole genome shotgun (WGS) entry which is preliminary data.</text>
</comment>
<evidence type="ECO:0000256" key="5">
    <source>
        <dbReference type="HAMAP-Rule" id="MF_01407"/>
    </source>
</evidence>
<dbReference type="GO" id="GO:0006260">
    <property type="term" value="P:DNA replication"/>
    <property type="evidence" value="ECO:0007669"/>
    <property type="project" value="UniProtKB-UniRule"/>
</dbReference>
<dbReference type="HAMAP" id="MF_01407">
    <property type="entry name" value="ORC1_type_DNA_replic_protein"/>
    <property type="match status" value="1"/>
</dbReference>
<sequence length="418" mass="47122">MADDDTGTETQTLDAYWASDNPIFARKELLDIDHIPDEERIIGRDDEIERVASSIHPAVDGKSPRNTLIYGKTGTGKSLVAKHVTQSATEYAHNNGTEMRTVYIDCTQSSTETRVVITIARDLNDPDTTGITIPVTGLSTDEYYHRLWNILDELYDVVVIILDEIDKLQDSEILMQLSRAGEAGKVESCSVGIIAISNKISFKESLDERILSSLQDREFVFPPYDANQLRSIMYNREDAFKDDVLTGDVIPLSAALAAQEHGDARKALDILRNAGEIARDQQMETVTEEHVQKARKRADIDRFSQLLEGQPTQTKAAVYALALLTEQSDDEEFSTREIYDVYKNITSELDMDALSQRRMSDRLNEQVFLDILGRTERVGRGRGKGVTHQYYLLEDPDVIKPVITDDMRFSEFSEPTDT</sequence>
<keyword evidence="8" id="KW-0132">Cell division</keyword>
<dbReference type="InterPro" id="IPR036390">
    <property type="entry name" value="WH_DNA-bd_sf"/>
</dbReference>
<evidence type="ECO:0000259" key="7">
    <source>
        <dbReference type="SMART" id="SM01074"/>
    </source>
</evidence>
<reference evidence="8 9" key="1">
    <citation type="journal article" date="2014" name="Front. Microbiol.">
        <title>Population and genomic analysis of the genus Halorubrum.</title>
        <authorList>
            <person name="Fullmer M.S."/>
            <person name="Soucy S.M."/>
            <person name="Swithers K.S."/>
            <person name="Makkay A.M."/>
            <person name="Wheeler R."/>
            <person name="Ventosa A."/>
            <person name="Gogarten J.P."/>
            <person name="Papke R.T."/>
        </authorList>
    </citation>
    <scope>NUCLEOTIDE SEQUENCE [LARGE SCALE GENOMIC DNA]</scope>
    <source>
        <strain evidence="8 9">Cb34</strain>
    </source>
</reference>